<dbReference type="Gene3D" id="3.40.50.1820">
    <property type="entry name" value="alpha/beta hydrolase"/>
    <property type="match status" value="1"/>
</dbReference>
<evidence type="ECO:0000313" key="3">
    <source>
        <dbReference type="Proteomes" id="UP000807353"/>
    </source>
</evidence>
<dbReference type="PANTHER" id="PTHR37471">
    <property type="entry name" value="UNNAMED PRODUCT"/>
    <property type="match status" value="1"/>
</dbReference>
<evidence type="ECO:0000313" key="2">
    <source>
        <dbReference type="EMBL" id="KAF9464478.1"/>
    </source>
</evidence>
<keyword evidence="1" id="KW-0472">Membrane</keyword>
<reference evidence="2" key="1">
    <citation type="submission" date="2020-11" db="EMBL/GenBank/DDBJ databases">
        <authorList>
            <consortium name="DOE Joint Genome Institute"/>
            <person name="Ahrendt S."/>
            <person name="Riley R."/>
            <person name="Andreopoulos W."/>
            <person name="Labutti K."/>
            <person name="Pangilinan J."/>
            <person name="Ruiz-Duenas F.J."/>
            <person name="Barrasa J.M."/>
            <person name="Sanchez-Garcia M."/>
            <person name="Camarero S."/>
            <person name="Miyauchi S."/>
            <person name="Serrano A."/>
            <person name="Linde D."/>
            <person name="Babiker R."/>
            <person name="Drula E."/>
            <person name="Ayuso-Fernandez I."/>
            <person name="Pacheco R."/>
            <person name="Padilla G."/>
            <person name="Ferreira P."/>
            <person name="Barriuso J."/>
            <person name="Kellner H."/>
            <person name="Castanera R."/>
            <person name="Alfaro M."/>
            <person name="Ramirez L."/>
            <person name="Pisabarro A.G."/>
            <person name="Kuo A."/>
            <person name="Tritt A."/>
            <person name="Lipzen A."/>
            <person name="He G."/>
            <person name="Yan M."/>
            <person name="Ng V."/>
            <person name="Cullen D."/>
            <person name="Martin F."/>
            <person name="Rosso M.-N."/>
            <person name="Henrissat B."/>
            <person name="Hibbett D."/>
            <person name="Martinez A.T."/>
            <person name="Grigoriev I.V."/>
        </authorList>
    </citation>
    <scope>NUCLEOTIDE SEQUENCE</scope>
    <source>
        <strain evidence="2">CBS 247.69</strain>
    </source>
</reference>
<dbReference type="EMBL" id="MU150254">
    <property type="protein sequence ID" value="KAF9464478.1"/>
    <property type="molecule type" value="Genomic_DNA"/>
</dbReference>
<protein>
    <recommendedName>
        <fullName evidence="4">Alpha/beta-hydrolase</fullName>
    </recommendedName>
</protein>
<sequence>MAYDIAEIPLPSRNYTFSYYIVLVCLVAPLWSSVLASWAFVIHSLWSGRIWTFAWPHKFVFAVTLCEVFFSVYHYHLSQHVSGPTPHGPGELIEIQAAYSRLLKAGLASLPEAGDDEESDRPGSPEEVITQLDHDDPRAIDFRNSLRTWFSKAPWSSIKLREVQKWLYWSIFNADLPPLDKISHSQRTVLDEALGLLQKRSGSIIQEGSNPTIQPIRLTLDRVNTHWRPLTYYTAINSVNWFLRTLYKTKWKVLHGHYDGLEYLVRLPKHWDPTADPRPIVFIHGLGLGFLQYNHLITHLLKTFVDRPVLILLQPQISQNIFHPQFLKPMTKYQMANRLARLMEKLGWVFLYQSPKRESSGEHEEEKEITSLIVERNKGVTMISHSNGSYIHAWMLKIYPSIVSRSCFVDPVTFCSWEGDVCYNFIYRPCRTGIELLMRYFVGTEIGVANLLQRHFDWVSNSLWYDEIPNAQDPSKTLFLLGGKDDIICSERVKRYLTSHGVRKGLWYDPKGKHGQALVSGSDGHAKILGWLKELDIAK</sequence>
<keyword evidence="1" id="KW-0812">Transmembrane</keyword>
<organism evidence="2 3">
    <name type="scientific">Collybia nuda</name>
    <dbReference type="NCBI Taxonomy" id="64659"/>
    <lineage>
        <taxon>Eukaryota</taxon>
        <taxon>Fungi</taxon>
        <taxon>Dikarya</taxon>
        <taxon>Basidiomycota</taxon>
        <taxon>Agaricomycotina</taxon>
        <taxon>Agaricomycetes</taxon>
        <taxon>Agaricomycetidae</taxon>
        <taxon>Agaricales</taxon>
        <taxon>Tricholomatineae</taxon>
        <taxon>Clitocybaceae</taxon>
        <taxon>Collybia</taxon>
    </lineage>
</organism>
<keyword evidence="3" id="KW-1185">Reference proteome</keyword>
<proteinExistence type="predicted"/>
<keyword evidence="1" id="KW-1133">Transmembrane helix</keyword>
<feature type="transmembrane region" description="Helical" evidence="1">
    <location>
        <begin position="20"/>
        <end position="46"/>
    </location>
</feature>
<dbReference type="SUPFAM" id="SSF53474">
    <property type="entry name" value="alpha/beta-Hydrolases"/>
    <property type="match status" value="1"/>
</dbReference>
<dbReference type="PANTHER" id="PTHR37471:SF1">
    <property type="entry name" value="AB HYDROLASE-1 DOMAIN-CONTAINING PROTEIN"/>
    <property type="match status" value="1"/>
</dbReference>
<dbReference type="InterPro" id="IPR029058">
    <property type="entry name" value="AB_hydrolase_fold"/>
</dbReference>
<comment type="caution">
    <text evidence="2">The sequence shown here is derived from an EMBL/GenBank/DDBJ whole genome shotgun (WGS) entry which is preliminary data.</text>
</comment>
<dbReference type="Proteomes" id="UP000807353">
    <property type="component" value="Unassembled WGS sequence"/>
</dbReference>
<name>A0A9P5Y6Z4_9AGAR</name>
<evidence type="ECO:0008006" key="4">
    <source>
        <dbReference type="Google" id="ProtNLM"/>
    </source>
</evidence>
<gene>
    <name evidence="2" type="ORF">BDZ94DRAFT_1216623</name>
</gene>
<dbReference type="AlphaFoldDB" id="A0A9P5Y6Z4"/>
<evidence type="ECO:0000256" key="1">
    <source>
        <dbReference type="SAM" id="Phobius"/>
    </source>
</evidence>
<accession>A0A9P5Y6Z4</accession>
<dbReference type="OrthoDB" id="6431331at2759"/>